<evidence type="ECO:0000313" key="3">
    <source>
        <dbReference type="Proteomes" id="UP000274504"/>
    </source>
</evidence>
<feature type="compositionally biased region" description="Low complexity" evidence="1">
    <location>
        <begin position="118"/>
        <end position="129"/>
    </location>
</feature>
<protein>
    <submittedName>
        <fullName evidence="4">SLAIN motif-containing protein 2</fullName>
    </submittedName>
</protein>
<evidence type="ECO:0000256" key="1">
    <source>
        <dbReference type="SAM" id="MobiDB-lite"/>
    </source>
</evidence>
<sequence length="248" mass="26837">MNTERDELLERVAYLEKRTSDQAEELTCLKSALADCLRRVQLLESSRGTHSPTRRIAPRTASESRAIRAGTAIGGSRQMALSGSGGGRHVPRLPSNVNAGVPISQRPPSQASLRSGNPTSPSSTATAPPGFKGSSGTIGRPPTSNSKGGFHEVFRKRSNTAMSIISLLTHFGEMEEDPLDPSSWNVIYGLPASRGLLQQRTLIHESSAPTKYSTDSRRSRRNSLPFKSASPNFKWSLQVSACSFWSSL</sequence>
<organism evidence="4">
    <name type="scientific">Hymenolepis diminuta</name>
    <name type="common">Rat tapeworm</name>
    <dbReference type="NCBI Taxonomy" id="6216"/>
    <lineage>
        <taxon>Eukaryota</taxon>
        <taxon>Metazoa</taxon>
        <taxon>Spiralia</taxon>
        <taxon>Lophotrochozoa</taxon>
        <taxon>Platyhelminthes</taxon>
        <taxon>Cestoda</taxon>
        <taxon>Eucestoda</taxon>
        <taxon>Cyclophyllidea</taxon>
        <taxon>Hymenolepididae</taxon>
        <taxon>Hymenolepis</taxon>
    </lineage>
</organism>
<accession>A0A0R3SDF8</accession>
<dbReference type="STRING" id="6216.A0A0R3SDF8"/>
<dbReference type="WBParaSite" id="HDID_0000271701-mRNA-1">
    <property type="protein sequence ID" value="HDID_0000271701-mRNA-1"/>
    <property type="gene ID" value="HDID_0000271701"/>
</dbReference>
<evidence type="ECO:0000313" key="2">
    <source>
        <dbReference type="EMBL" id="VDL21315.1"/>
    </source>
</evidence>
<dbReference type="InterPro" id="IPR049813">
    <property type="entry name" value="Elp-1-like_TD"/>
</dbReference>
<feature type="region of interest" description="Disordered" evidence="1">
    <location>
        <begin position="46"/>
        <end position="150"/>
    </location>
</feature>
<evidence type="ECO:0000313" key="4">
    <source>
        <dbReference type="WBParaSite" id="HDID_0000271701-mRNA-1"/>
    </source>
</evidence>
<name>A0A0R3SDF8_HYMDI</name>
<dbReference type="Proteomes" id="UP000274504">
    <property type="component" value="Unassembled WGS sequence"/>
</dbReference>
<dbReference type="AlphaFoldDB" id="A0A0R3SDF8"/>
<dbReference type="CDD" id="cd21931">
    <property type="entry name" value="TD_EMAP-like"/>
    <property type="match status" value="1"/>
</dbReference>
<reference evidence="2 3" key="2">
    <citation type="submission" date="2018-11" db="EMBL/GenBank/DDBJ databases">
        <authorList>
            <consortium name="Pathogen Informatics"/>
        </authorList>
    </citation>
    <scope>NUCLEOTIDE SEQUENCE [LARGE SCALE GENOMIC DNA]</scope>
</reference>
<gene>
    <name evidence="2" type="ORF">HDID_LOCUS2715</name>
</gene>
<reference evidence="4" key="1">
    <citation type="submission" date="2017-02" db="UniProtKB">
        <authorList>
            <consortium name="WormBaseParasite"/>
        </authorList>
    </citation>
    <scope>IDENTIFICATION</scope>
</reference>
<feature type="compositionally biased region" description="Polar residues" evidence="1">
    <location>
        <begin position="106"/>
        <end position="117"/>
    </location>
</feature>
<dbReference type="OrthoDB" id="6269842at2759"/>
<feature type="compositionally biased region" description="Polar residues" evidence="1">
    <location>
        <begin position="134"/>
        <end position="147"/>
    </location>
</feature>
<proteinExistence type="predicted"/>
<dbReference type="EMBL" id="UYSG01000708">
    <property type="protein sequence ID" value="VDL21315.1"/>
    <property type="molecule type" value="Genomic_DNA"/>
</dbReference>